<gene>
    <name evidence="2" type="ORF">GNI_068510</name>
</gene>
<keyword evidence="1 2" id="KW-0812">Transmembrane</keyword>
<dbReference type="Proteomes" id="UP000019763">
    <property type="component" value="Unassembled WGS sequence"/>
</dbReference>
<dbReference type="AlphaFoldDB" id="A0A023B7M1"/>
<dbReference type="InterPro" id="IPR011701">
    <property type="entry name" value="MFS"/>
</dbReference>
<keyword evidence="3" id="KW-1185">Reference proteome</keyword>
<feature type="transmembrane region" description="Helical" evidence="1">
    <location>
        <begin position="61"/>
        <end position="80"/>
    </location>
</feature>
<keyword evidence="1" id="KW-1133">Transmembrane helix</keyword>
<feature type="transmembrane region" description="Helical" evidence="1">
    <location>
        <begin position="190"/>
        <end position="207"/>
    </location>
</feature>
<dbReference type="GO" id="GO:0022857">
    <property type="term" value="F:transmembrane transporter activity"/>
    <property type="evidence" value="ECO:0007669"/>
    <property type="project" value="InterPro"/>
</dbReference>
<proteinExistence type="predicted"/>
<feature type="transmembrane region" description="Helical" evidence="1">
    <location>
        <begin position="273"/>
        <end position="293"/>
    </location>
</feature>
<protein>
    <submittedName>
        <fullName evidence="2">Transmembrane protein</fullName>
    </submittedName>
</protein>
<dbReference type="SUPFAM" id="SSF103473">
    <property type="entry name" value="MFS general substrate transporter"/>
    <property type="match status" value="1"/>
</dbReference>
<accession>A0A023B7M1</accession>
<dbReference type="Pfam" id="PF07690">
    <property type="entry name" value="MFS_1"/>
    <property type="match status" value="1"/>
</dbReference>
<dbReference type="GeneID" id="22912512"/>
<evidence type="ECO:0000313" key="3">
    <source>
        <dbReference type="Proteomes" id="UP000019763"/>
    </source>
</evidence>
<dbReference type="EMBL" id="AFNH02000515">
    <property type="protein sequence ID" value="EZG67512.1"/>
    <property type="molecule type" value="Genomic_DNA"/>
</dbReference>
<feature type="transmembrane region" description="Helical" evidence="1">
    <location>
        <begin position="136"/>
        <end position="156"/>
    </location>
</feature>
<feature type="transmembrane region" description="Helical" evidence="1">
    <location>
        <begin position="248"/>
        <end position="267"/>
    </location>
</feature>
<keyword evidence="1" id="KW-0472">Membrane</keyword>
<feature type="transmembrane region" description="Helical" evidence="1">
    <location>
        <begin position="330"/>
        <end position="353"/>
    </location>
</feature>
<dbReference type="RefSeq" id="XP_011130227.1">
    <property type="nucleotide sequence ID" value="XM_011131925.1"/>
</dbReference>
<dbReference type="InterPro" id="IPR036259">
    <property type="entry name" value="MFS_trans_sf"/>
</dbReference>
<dbReference type="VEuPathDB" id="CryptoDB:GNI_068510"/>
<feature type="transmembrane region" description="Helical" evidence="1">
    <location>
        <begin position="100"/>
        <end position="121"/>
    </location>
</feature>
<comment type="caution">
    <text evidence="2">The sequence shown here is derived from an EMBL/GenBank/DDBJ whole genome shotgun (WGS) entry which is preliminary data.</text>
</comment>
<reference evidence="2" key="1">
    <citation type="submission" date="2013-12" db="EMBL/GenBank/DDBJ databases">
        <authorList>
            <person name="Omoto C.K."/>
            <person name="Sibley D."/>
            <person name="Venepally P."/>
            <person name="Hadjithomas M."/>
            <person name="Karamycheva S."/>
            <person name="Brunk B."/>
            <person name="Roos D."/>
            <person name="Caler E."/>
            <person name="Lorenzi H."/>
        </authorList>
    </citation>
    <scope>NUCLEOTIDE SEQUENCE</scope>
</reference>
<dbReference type="Gene3D" id="1.20.1250.20">
    <property type="entry name" value="MFS general substrate transporter like domains"/>
    <property type="match status" value="1"/>
</dbReference>
<evidence type="ECO:0000313" key="2">
    <source>
        <dbReference type="EMBL" id="EZG67512.1"/>
    </source>
</evidence>
<organism evidence="2 3">
    <name type="scientific">Gregarina niphandrodes</name>
    <name type="common">Septate eugregarine</name>
    <dbReference type="NCBI Taxonomy" id="110365"/>
    <lineage>
        <taxon>Eukaryota</taxon>
        <taxon>Sar</taxon>
        <taxon>Alveolata</taxon>
        <taxon>Apicomplexa</taxon>
        <taxon>Conoidasida</taxon>
        <taxon>Gregarinasina</taxon>
        <taxon>Eugregarinorida</taxon>
        <taxon>Gregarinidae</taxon>
        <taxon>Gregarina</taxon>
    </lineage>
</organism>
<sequence length="363" mass="40335">MARFSVLLVGSLAHGKFSGPCCFEEADIRIFAHRNKAASILCVLQFELQIHDSPLFDGMTVAAIIGGLSVNLVAYPAMVLECMFPDNAALAVTYSEYIDALYFIPLAVCLQGLCSLVPPLLMKIWRGLPDLTFESYWRSLMMFAAIPLCVVYVLALPKSRDEEEPKEKTEKRPLVKQVEELLEAMATPEYVCVVVLTGILMLMGVWYQSDMASLVGPTIARDMGWWMWTDAFLGLAQGKLCDSVGTPIMILLQLVCYGLIFLASLSGEHAGQYGTVFLWIATMSYTYGIKYTFAQEFLAPHLRGTLIGVAGVTSGLFLSLLRVISRTGSPEYWCIIFTMVCGSLTPAAMYLWYRKVQLKQKID</sequence>
<feature type="transmembrane region" description="Helical" evidence="1">
    <location>
        <begin position="305"/>
        <end position="324"/>
    </location>
</feature>
<evidence type="ECO:0000256" key="1">
    <source>
        <dbReference type="SAM" id="Phobius"/>
    </source>
</evidence>
<name>A0A023B7M1_GRENI</name>